<keyword evidence="3" id="KW-0539">Nucleus</keyword>
<evidence type="ECO:0000256" key="4">
    <source>
        <dbReference type="ARBA" id="ARBA00039775"/>
    </source>
</evidence>
<dbReference type="Gene3D" id="1.10.20.10">
    <property type="entry name" value="Histone, subunit A"/>
    <property type="match status" value="1"/>
</dbReference>
<feature type="compositionally biased region" description="Basic and acidic residues" evidence="6">
    <location>
        <begin position="195"/>
        <end position="224"/>
    </location>
</feature>
<evidence type="ECO:0000313" key="8">
    <source>
        <dbReference type="EMBL" id="ODV96685.1"/>
    </source>
</evidence>
<organism evidence="8 9">
    <name type="scientific">Pachysolen tannophilus NRRL Y-2460</name>
    <dbReference type="NCBI Taxonomy" id="669874"/>
    <lineage>
        <taxon>Eukaryota</taxon>
        <taxon>Fungi</taxon>
        <taxon>Dikarya</taxon>
        <taxon>Ascomycota</taxon>
        <taxon>Saccharomycotina</taxon>
        <taxon>Pichiomycetes</taxon>
        <taxon>Pachysolenaceae</taxon>
        <taxon>Pachysolen</taxon>
    </lineage>
</organism>
<evidence type="ECO:0000259" key="7">
    <source>
        <dbReference type="Pfam" id="PF00808"/>
    </source>
</evidence>
<gene>
    <name evidence="8" type="ORF">PACTADRAFT_15214</name>
</gene>
<dbReference type="Pfam" id="PF00808">
    <property type="entry name" value="CBFD_NFYB_HMF"/>
    <property type="match status" value="1"/>
</dbReference>
<dbReference type="InterPro" id="IPR009072">
    <property type="entry name" value="Histone-fold"/>
</dbReference>
<dbReference type="GO" id="GO:0046982">
    <property type="term" value="F:protein heterodimerization activity"/>
    <property type="evidence" value="ECO:0007669"/>
    <property type="project" value="InterPro"/>
</dbReference>
<feature type="compositionally biased region" description="Acidic residues" evidence="6">
    <location>
        <begin position="225"/>
        <end position="266"/>
    </location>
</feature>
<dbReference type="OrthoDB" id="1707486at2759"/>
<dbReference type="GO" id="GO:0008623">
    <property type="term" value="C:CHRAC"/>
    <property type="evidence" value="ECO:0007669"/>
    <property type="project" value="TreeGrafter"/>
</dbReference>
<evidence type="ECO:0000256" key="5">
    <source>
        <dbReference type="ARBA" id="ARBA00042096"/>
    </source>
</evidence>
<proteinExistence type="predicted"/>
<keyword evidence="2" id="KW-0235">DNA replication</keyword>
<reference evidence="9" key="1">
    <citation type="submission" date="2016-05" db="EMBL/GenBank/DDBJ databases">
        <title>Comparative genomics of biotechnologically important yeasts.</title>
        <authorList>
            <consortium name="DOE Joint Genome Institute"/>
            <person name="Riley R."/>
            <person name="Haridas S."/>
            <person name="Wolfe K.H."/>
            <person name="Lopes M.R."/>
            <person name="Hittinger C.T."/>
            <person name="Goker M."/>
            <person name="Salamov A."/>
            <person name="Wisecaver J."/>
            <person name="Long T.M."/>
            <person name="Aerts A.L."/>
            <person name="Barry K."/>
            <person name="Choi C."/>
            <person name="Clum A."/>
            <person name="Coughlan A.Y."/>
            <person name="Deshpande S."/>
            <person name="Douglass A.P."/>
            <person name="Hanson S.J."/>
            <person name="Klenk H.-P."/>
            <person name="Labutti K."/>
            <person name="Lapidus A."/>
            <person name="Lindquist E."/>
            <person name="Lipzen A."/>
            <person name="Meier-Kolthoff J.P."/>
            <person name="Ohm R.A."/>
            <person name="Otillar R.P."/>
            <person name="Pangilinan J."/>
            <person name="Peng Y."/>
            <person name="Rokas A."/>
            <person name="Rosa C.A."/>
            <person name="Scheuner C."/>
            <person name="Sibirny A.A."/>
            <person name="Slot J.C."/>
            <person name="Stielow J.B."/>
            <person name="Sun H."/>
            <person name="Kurtzman C.P."/>
            <person name="Blackwell M."/>
            <person name="Grigoriev I.V."/>
            <person name="Jeffries T.W."/>
        </authorList>
    </citation>
    <scope>NUCLEOTIDE SEQUENCE [LARGE SCALE GENOMIC DNA]</scope>
    <source>
        <strain evidence="9">NRRL Y-2460</strain>
    </source>
</reference>
<dbReference type="GO" id="GO:0031507">
    <property type="term" value="P:heterochromatin formation"/>
    <property type="evidence" value="ECO:0007669"/>
    <property type="project" value="TreeGrafter"/>
</dbReference>
<feature type="compositionally biased region" description="Polar residues" evidence="6">
    <location>
        <begin position="9"/>
        <end position="21"/>
    </location>
</feature>
<feature type="compositionally biased region" description="Acidic residues" evidence="6">
    <location>
        <begin position="177"/>
        <end position="194"/>
    </location>
</feature>
<name>A0A1E4TY54_PACTA</name>
<evidence type="ECO:0000256" key="2">
    <source>
        <dbReference type="ARBA" id="ARBA00022705"/>
    </source>
</evidence>
<dbReference type="AlphaFoldDB" id="A0A1E4TY54"/>
<dbReference type="GO" id="GO:0006272">
    <property type="term" value="P:leading strand elongation"/>
    <property type="evidence" value="ECO:0007669"/>
    <property type="project" value="TreeGrafter"/>
</dbReference>
<dbReference type="SUPFAM" id="SSF47113">
    <property type="entry name" value="Histone-fold"/>
    <property type="match status" value="1"/>
</dbReference>
<evidence type="ECO:0000256" key="3">
    <source>
        <dbReference type="ARBA" id="ARBA00023242"/>
    </source>
</evidence>
<dbReference type="InterPro" id="IPR003958">
    <property type="entry name" value="CBFA_NFYB_domain"/>
</dbReference>
<sequence length="319" mass="35804">MPAKGWRKSQAQDSSDGNNPSGVAAAAPAPAQQAQASNHEIISIDEILFPKATIARIAKSVLIPEKNSEENEGNNNIEEEENLPEKSSFILAKDSLTLIQRSSVVYISHLFHHATQIAKDANRKTVNAQDIINALELTGFDSYIPIIKDELENFTAKAQLKKKQKQEAIGEQNLNDDKEDASVNEEEVEDEETKETEKKPKKLKDNKGNTVAKGEDTEKEKQEQDGDDDDDDDDDDNGEDNDEANVAEEEKEEEEEEDDDDDDDEDHAQNSQQKLNPSQILEKEHIELEGEENENHEENFKSATEGEDEDDEEDDEVDE</sequence>
<dbReference type="CDD" id="cd22928">
    <property type="entry name" value="HFD_POLE3_DPB4"/>
    <property type="match status" value="1"/>
</dbReference>
<feature type="region of interest" description="Disordered" evidence="6">
    <location>
        <begin position="165"/>
        <end position="319"/>
    </location>
</feature>
<feature type="compositionally biased region" description="Polar residues" evidence="6">
    <location>
        <begin position="270"/>
        <end position="279"/>
    </location>
</feature>
<evidence type="ECO:0000256" key="1">
    <source>
        <dbReference type="ARBA" id="ARBA00004123"/>
    </source>
</evidence>
<accession>A0A1E4TY54</accession>
<dbReference type="GO" id="GO:0008622">
    <property type="term" value="C:epsilon DNA polymerase complex"/>
    <property type="evidence" value="ECO:0007669"/>
    <property type="project" value="TreeGrafter"/>
</dbReference>
<dbReference type="Proteomes" id="UP000094236">
    <property type="component" value="Unassembled WGS sequence"/>
</dbReference>
<dbReference type="PANTHER" id="PTHR46172:SF1">
    <property type="entry name" value="DNA POLYMERASE EPSILON SUBUNIT 3"/>
    <property type="match status" value="1"/>
</dbReference>
<feature type="compositionally biased region" description="Low complexity" evidence="6">
    <location>
        <begin position="24"/>
        <end position="35"/>
    </location>
</feature>
<dbReference type="GO" id="GO:0031490">
    <property type="term" value="F:chromatin DNA binding"/>
    <property type="evidence" value="ECO:0007669"/>
    <property type="project" value="TreeGrafter"/>
</dbReference>
<protein>
    <recommendedName>
        <fullName evidence="4">DNA polymerase epsilon subunit D</fullName>
    </recommendedName>
    <alternativeName>
        <fullName evidence="5">DNA polymerase II subunit D</fullName>
    </alternativeName>
</protein>
<evidence type="ECO:0000313" key="9">
    <source>
        <dbReference type="Proteomes" id="UP000094236"/>
    </source>
</evidence>
<dbReference type="GO" id="GO:0006974">
    <property type="term" value="P:DNA damage response"/>
    <property type="evidence" value="ECO:0007669"/>
    <property type="project" value="TreeGrafter"/>
</dbReference>
<dbReference type="InterPro" id="IPR051377">
    <property type="entry name" value="DNA_Pol-Epsilon_Subunit"/>
</dbReference>
<dbReference type="PANTHER" id="PTHR46172">
    <property type="entry name" value="DNA POLYMERASE EPSILON SUBUNIT 3"/>
    <property type="match status" value="1"/>
</dbReference>
<feature type="region of interest" description="Disordered" evidence="6">
    <location>
        <begin position="1"/>
        <end position="35"/>
    </location>
</feature>
<keyword evidence="9" id="KW-1185">Reference proteome</keyword>
<dbReference type="STRING" id="669874.A0A1E4TY54"/>
<feature type="compositionally biased region" description="Acidic residues" evidence="6">
    <location>
        <begin position="305"/>
        <end position="319"/>
    </location>
</feature>
<dbReference type="EMBL" id="KV454012">
    <property type="protein sequence ID" value="ODV96685.1"/>
    <property type="molecule type" value="Genomic_DNA"/>
</dbReference>
<comment type="subcellular location">
    <subcellularLocation>
        <location evidence="1">Nucleus</location>
    </subcellularLocation>
</comment>
<feature type="domain" description="Transcription factor CBF/NF-Y/archaeal histone" evidence="7">
    <location>
        <begin position="91"/>
        <end position="135"/>
    </location>
</feature>
<evidence type="ECO:0000256" key="6">
    <source>
        <dbReference type="SAM" id="MobiDB-lite"/>
    </source>
</evidence>